<evidence type="ECO:0000256" key="11">
    <source>
        <dbReference type="ARBA" id="ARBA00022982"/>
    </source>
</evidence>
<feature type="binding site" description="axial binding residue" evidence="18">
    <location>
        <position position="197"/>
    </location>
    <ligand>
        <name>heme b</name>
        <dbReference type="ChEBI" id="CHEBI:60344"/>
        <label>b566</label>
    </ligand>
    <ligandPart>
        <name>Fe</name>
        <dbReference type="ChEBI" id="CHEBI:18248"/>
    </ligandPart>
</feature>
<evidence type="ECO:0000256" key="5">
    <source>
        <dbReference type="ARBA" id="ARBA00022448"/>
    </source>
</evidence>
<feature type="transmembrane region" description="Helical" evidence="19">
    <location>
        <begin position="289"/>
        <end position="309"/>
    </location>
</feature>
<keyword evidence="12 19" id="KW-1133">Transmembrane helix</keyword>
<dbReference type="PIRSF" id="PIRSF038885">
    <property type="entry name" value="COB"/>
    <property type="match status" value="1"/>
</dbReference>
<comment type="subcellular location">
    <subcellularLocation>
        <location evidence="2">Mitochondrion inner membrane</location>
        <topology evidence="2">Multi-pass membrane protein</topology>
    </subcellularLocation>
</comment>
<dbReference type="InterPro" id="IPR030689">
    <property type="entry name" value="Cytochrome_b"/>
</dbReference>
<dbReference type="InterPro" id="IPR005798">
    <property type="entry name" value="Cyt_b/b6_C"/>
</dbReference>
<dbReference type="PROSITE" id="PS51002">
    <property type="entry name" value="CYTB_NTER"/>
    <property type="match status" value="1"/>
</dbReference>
<comment type="cofactor">
    <cofactor evidence="18">
        <name>heme</name>
        <dbReference type="ChEBI" id="CHEBI:30413"/>
    </cofactor>
    <text evidence="18">Binds 2 heme groups non-covalently.</text>
</comment>
<evidence type="ECO:0000256" key="17">
    <source>
        <dbReference type="PIRSR" id="PIRSR038885-1"/>
    </source>
</evidence>
<feature type="binding site" description="axial binding residue" evidence="18">
    <location>
        <position position="183"/>
    </location>
    <ligand>
        <name>heme b</name>
        <dbReference type="ChEBI" id="CHEBI:60344"/>
        <label>b562</label>
    </ligand>
    <ligandPart>
        <name>Fe</name>
        <dbReference type="ChEBI" id="CHEBI:18248"/>
    </ligandPart>
</feature>
<feature type="transmembrane region" description="Helical" evidence="19">
    <location>
        <begin position="78"/>
        <end position="98"/>
    </location>
</feature>
<dbReference type="GO" id="GO:0045275">
    <property type="term" value="C:respiratory chain complex III"/>
    <property type="evidence" value="ECO:0007669"/>
    <property type="project" value="InterPro"/>
</dbReference>
<comment type="subunit">
    <text evidence="3">The main subunits of complex b-c1 are: cytochrome b, cytochrome c1 and the Rieske protein.</text>
</comment>
<dbReference type="PANTHER" id="PTHR19271:SF16">
    <property type="entry name" value="CYTOCHROME B"/>
    <property type="match status" value="1"/>
</dbReference>
<keyword evidence="15 19" id="KW-0496">Mitochondrion</keyword>
<evidence type="ECO:0000256" key="10">
    <source>
        <dbReference type="ARBA" id="ARBA00022792"/>
    </source>
</evidence>
<comment type="function">
    <text evidence="1 19">Component of the ubiquinol-cytochrome c reductase complex (complex III or cytochrome b-c1 complex) that is part of the mitochondrial respiratory chain. The b-c1 complex mediates electron transfer from ubiquinol to cytochrome c. Contributes to the generation of a proton gradient across the mitochondrial membrane that is then used for ATP synthesis.</text>
</comment>
<feature type="transmembrane region" description="Helical" evidence="19">
    <location>
        <begin position="31"/>
        <end position="57"/>
    </location>
</feature>
<dbReference type="SUPFAM" id="SSF81648">
    <property type="entry name" value="a domain/subunit of cytochrome bc1 complex (Ubiquinol-cytochrome c reductase)"/>
    <property type="match status" value="1"/>
</dbReference>
<feature type="transmembrane region" description="Helical" evidence="19">
    <location>
        <begin position="141"/>
        <end position="159"/>
    </location>
</feature>
<feature type="domain" description="Cytochrome b/b6 N-terminal region profile" evidence="20">
    <location>
        <begin position="1"/>
        <end position="210"/>
    </location>
</feature>
<dbReference type="GO" id="GO:0008121">
    <property type="term" value="F:quinol-cytochrome-c reductase activity"/>
    <property type="evidence" value="ECO:0007669"/>
    <property type="project" value="InterPro"/>
</dbReference>
<dbReference type="InterPro" id="IPR016174">
    <property type="entry name" value="Di-haem_cyt_TM"/>
</dbReference>
<evidence type="ECO:0000256" key="12">
    <source>
        <dbReference type="ARBA" id="ARBA00022989"/>
    </source>
</evidence>
<evidence type="ECO:0000256" key="6">
    <source>
        <dbReference type="ARBA" id="ARBA00022617"/>
    </source>
</evidence>
<evidence type="ECO:0000259" key="21">
    <source>
        <dbReference type="PROSITE" id="PS51003"/>
    </source>
</evidence>
<reference evidence="22" key="1">
    <citation type="journal article" date="2022" name="Polar Biol.">
        <title>Mitochondrial genomes provide insight into interfamilial relationships within Pycnogonida.</title>
        <authorList>
            <person name="Zehnpfennig J.R."/>
            <person name="Varney R.M."/>
            <person name="Halanych K.M."/>
            <person name="Mahon A.R."/>
        </authorList>
    </citation>
    <scope>NUCLEOTIDE SEQUENCE</scope>
</reference>
<dbReference type="GO" id="GO:0006122">
    <property type="term" value="P:mitochondrial electron transport, ubiquinol to cytochrome c"/>
    <property type="evidence" value="ECO:0007669"/>
    <property type="project" value="TreeGrafter"/>
</dbReference>
<feature type="transmembrane region" description="Helical" evidence="19">
    <location>
        <begin position="321"/>
        <end position="339"/>
    </location>
</feature>
<protein>
    <recommendedName>
        <fullName evidence="4 19">Cytochrome b</fullName>
    </recommendedName>
</protein>
<evidence type="ECO:0000256" key="13">
    <source>
        <dbReference type="ARBA" id="ARBA00023004"/>
    </source>
</evidence>
<evidence type="ECO:0000256" key="2">
    <source>
        <dbReference type="ARBA" id="ARBA00004448"/>
    </source>
</evidence>
<evidence type="ECO:0000256" key="14">
    <source>
        <dbReference type="ARBA" id="ARBA00023075"/>
    </source>
</evidence>
<dbReference type="CDD" id="cd00284">
    <property type="entry name" value="Cytochrome_b_N"/>
    <property type="match status" value="1"/>
</dbReference>
<dbReference type="GO" id="GO:0016491">
    <property type="term" value="F:oxidoreductase activity"/>
    <property type="evidence" value="ECO:0007669"/>
    <property type="project" value="UniProtKB-UniRule"/>
</dbReference>
<evidence type="ECO:0000256" key="19">
    <source>
        <dbReference type="RuleBase" id="RU362117"/>
    </source>
</evidence>
<evidence type="ECO:0000256" key="4">
    <source>
        <dbReference type="ARBA" id="ARBA00013531"/>
    </source>
</evidence>
<feature type="binding site" evidence="17">
    <location>
        <position position="202"/>
    </location>
    <ligand>
        <name>a ubiquinone</name>
        <dbReference type="ChEBI" id="CHEBI:16389"/>
    </ligand>
</feature>
<dbReference type="PROSITE" id="PS51003">
    <property type="entry name" value="CYTB_CTER"/>
    <property type="match status" value="1"/>
</dbReference>
<geneLocation type="mitochondrion" evidence="22"/>
<sequence>MKPSKRKNHPVIKLINSSLIDLPCPSNINSMWSFGSTLGICLMIQLTTGIFLSMHYCPETSMSFSTLSHIMRDVNLGWLMRIMHANGSSMFFFMMYIHMSRGIYFNSFFMKEVWISGIMILFLSMGTAFMGYVLPWGQMSFWAAAVITNLLSAIPMMGVEITQWLWGGFSVNNATLNRFFTLHFILPMLMMAMVMLHLMFLHKMGSSNPIGVNSDMDKVSFHPYFSTKDMVGFTLMISILLVTSMANPMWLNDPENFIPANPMSTPIHIQPEWYFLFAYAILRSIPNKLGGVLALMSSILILTSLPLTMKNKIQSSKFYPVNKMLLWMFVTSIMILSWIGAKPVETPFEMIGIFFTLFHFSFFMMLPILTKTWDKLNY</sequence>
<feature type="transmembrane region" description="Helical" evidence="19">
    <location>
        <begin position="351"/>
        <end position="369"/>
    </location>
</feature>
<organism evidence="22">
    <name type="scientific">Endeis sp. JZ-2022</name>
    <dbReference type="NCBI Taxonomy" id="2992007"/>
    <lineage>
        <taxon>Eukaryota</taxon>
        <taxon>Metazoa</taxon>
        <taxon>Ecdysozoa</taxon>
        <taxon>Arthropoda</taxon>
        <taxon>Chelicerata</taxon>
        <taxon>Pycnogonida</taxon>
        <taxon>Pantopoda</taxon>
        <taxon>Endeidae</taxon>
        <taxon>Endeis</taxon>
    </lineage>
</organism>
<dbReference type="PANTHER" id="PTHR19271">
    <property type="entry name" value="CYTOCHROME B"/>
    <property type="match status" value="1"/>
</dbReference>
<evidence type="ECO:0000313" key="22">
    <source>
        <dbReference type="EMBL" id="UZA61261.1"/>
    </source>
</evidence>
<dbReference type="GO" id="GO:0046872">
    <property type="term" value="F:metal ion binding"/>
    <property type="evidence" value="ECO:0007669"/>
    <property type="project" value="UniProtKB-UniRule"/>
</dbReference>
<name>A0A9E8ADJ2_9CHEL</name>
<keyword evidence="14" id="KW-0830">Ubiquinone</keyword>
<dbReference type="AlphaFoldDB" id="A0A9E8ADJ2"/>
<keyword evidence="5 19" id="KW-0813">Transport</keyword>
<dbReference type="EMBL" id="OK649924">
    <property type="protein sequence ID" value="UZA61261.1"/>
    <property type="molecule type" value="Genomic_DNA"/>
</dbReference>
<dbReference type="InterPro" id="IPR048260">
    <property type="entry name" value="Cytochrome_b_C_euk/bac"/>
</dbReference>
<dbReference type="SUPFAM" id="SSF81342">
    <property type="entry name" value="Transmembrane di-heme cytochromes"/>
    <property type="match status" value="1"/>
</dbReference>
<dbReference type="CDD" id="cd00290">
    <property type="entry name" value="cytochrome_b_C"/>
    <property type="match status" value="1"/>
</dbReference>
<keyword evidence="13 18" id="KW-0408">Iron</keyword>
<dbReference type="Gene3D" id="1.20.810.10">
    <property type="entry name" value="Cytochrome Bc1 Complex, Chain C"/>
    <property type="match status" value="1"/>
</dbReference>
<keyword evidence="11 19" id="KW-0249">Electron transport</keyword>
<feature type="domain" description="Cytochrome b/b6 C-terminal region profile" evidence="21">
    <location>
        <begin position="211"/>
        <end position="378"/>
    </location>
</feature>
<proteinExistence type="inferred from homology"/>
<feature type="transmembrane region" description="Helical" evidence="19">
    <location>
        <begin position="113"/>
        <end position="134"/>
    </location>
</feature>
<keyword evidence="16 19" id="KW-0472">Membrane</keyword>
<evidence type="ECO:0000256" key="9">
    <source>
        <dbReference type="ARBA" id="ARBA00022723"/>
    </source>
</evidence>
<dbReference type="GO" id="GO:0005743">
    <property type="term" value="C:mitochondrial inner membrane"/>
    <property type="evidence" value="ECO:0007669"/>
    <property type="project" value="UniProtKB-SubCell"/>
</dbReference>
<evidence type="ECO:0000259" key="20">
    <source>
        <dbReference type="PROSITE" id="PS51002"/>
    </source>
</evidence>
<comment type="cofactor">
    <cofactor evidence="19">
        <name>heme b</name>
        <dbReference type="ChEBI" id="CHEBI:60344"/>
    </cofactor>
    <text evidence="19">Binds 2 heme groups non-covalently.</text>
</comment>
<gene>
    <name evidence="22" type="primary">cob</name>
</gene>
<dbReference type="Pfam" id="PF00033">
    <property type="entry name" value="Cytochrome_B"/>
    <property type="match status" value="1"/>
</dbReference>
<evidence type="ECO:0000256" key="3">
    <source>
        <dbReference type="ARBA" id="ARBA00011649"/>
    </source>
</evidence>
<evidence type="ECO:0000256" key="18">
    <source>
        <dbReference type="PIRSR" id="PIRSR038885-2"/>
    </source>
</evidence>
<accession>A0A9E8ADJ2</accession>
<keyword evidence="9 18" id="KW-0479">Metal-binding</keyword>
<evidence type="ECO:0000256" key="1">
    <source>
        <dbReference type="ARBA" id="ARBA00002566"/>
    </source>
</evidence>
<dbReference type="InterPro" id="IPR036150">
    <property type="entry name" value="Cyt_b/b6_C_sf"/>
</dbReference>
<evidence type="ECO:0000256" key="7">
    <source>
        <dbReference type="ARBA" id="ARBA00022660"/>
    </source>
</evidence>
<feature type="binding site" description="axial binding residue" evidence="18">
    <location>
        <position position="98"/>
    </location>
    <ligand>
        <name>heme b</name>
        <dbReference type="ChEBI" id="CHEBI:60344"/>
        <label>b566</label>
    </ligand>
    <ligandPart>
        <name>Fe</name>
        <dbReference type="ChEBI" id="CHEBI:18248"/>
    </ligandPart>
</feature>
<keyword evidence="6 18" id="KW-0349">Heme</keyword>
<comment type="similarity">
    <text evidence="19">Belongs to the cytochrome b family.</text>
</comment>
<dbReference type="Pfam" id="PF00032">
    <property type="entry name" value="Cytochrom_B_C"/>
    <property type="match status" value="1"/>
</dbReference>
<feature type="transmembrane region" description="Helical" evidence="19">
    <location>
        <begin position="230"/>
        <end position="251"/>
    </location>
</feature>
<keyword evidence="7 19" id="KW-0679">Respiratory chain</keyword>
<dbReference type="InterPro" id="IPR027387">
    <property type="entry name" value="Cytb/b6-like_sf"/>
</dbReference>
<evidence type="ECO:0000256" key="8">
    <source>
        <dbReference type="ARBA" id="ARBA00022692"/>
    </source>
</evidence>
<evidence type="ECO:0000256" key="15">
    <source>
        <dbReference type="ARBA" id="ARBA00023128"/>
    </source>
</evidence>
<dbReference type="InterPro" id="IPR048259">
    <property type="entry name" value="Cytochrome_b_N_euk/bac"/>
</dbReference>
<keyword evidence="8 19" id="KW-0812">Transmembrane</keyword>
<dbReference type="InterPro" id="IPR005797">
    <property type="entry name" value="Cyt_b/b6_N"/>
</dbReference>
<keyword evidence="10" id="KW-0999">Mitochondrion inner membrane</keyword>
<feature type="transmembrane region" description="Helical" evidence="19">
    <location>
        <begin position="179"/>
        <end position="201"/>
    </location>
</feature>
<evidence type="ECO:0000256" key="16">
    <source>
        <dbReference type="ARBA" id="ARBA00023136"/>
    </source>
</evidence>
<feature type="binding site" description="axial binding residue" evidence="18">
    <location>
        <position position="84"/>
    </location>
    <ligand>
        <name>heme b</name>
        <dbReference type="ChEBI" id="CHEBI:60344"/>
        <label>b562</label>
    </ligand>
    <ligandPart>
        <name>Fe</name>
        <dbReference type="ChEBI" id="CHEBI:18248"/>
    </ligandPart>
</feature>